<sequence>MDNLTRREEVNLHEAIQKSFPKILIKDLTEHERICPVCNGLGMIIENNIYGIKGDKSEAAKREPFPYKHQALSFCGSCFNGVQRLCPYCGQPYVNQAYMHCGCEGQKKADEEERIKKWNEKVSKAVPVDEKDVDTMLYCEEFDEYYDTVDDFFDDYACNHEEDDNERPVRLWVCSVEKIYIDADNVVDNACEDLHEDAYEQCDIGSLQDILDDWCKDQVGTTTYYPCFKQYVKIDWGKYEDYSR</sequence>
<proteinExistence type="predicted"/>
<evidence type="ECO:0000313" key="1">
    <source>
        <dbReference type="EMBL" id="DAF45019.1"/>
    </source>
</evidence>
<reference evidence="1" key="1">
    <citation type="journal article" date="2021" name="Proc. Natl. Acad. Sci. U.S.A.">
        <title>A Catalog of Tens of Thousands of Viruses from Human Metagenomes Reveals Hidden Associations with Chronic Diseases.</title>
        <authorList>
            <person name="Tisza M.J."/>
            <person name="Buck C.B."/>
        </authorList>
    </citation>
    <scope>NUCLEOTIDE SEQUENCE</scope>
    <source>
        <strain evidence="1">CtCIv11</strain>
    </source>
</reference>
<accession>A0A8S5S2H4</accession>
<organism evidence="1">
    <name type="scientific">Siphoviridae sp. ctCIv11</name>
    <dbReference type="NCBI Taxonomy" id="2827806"/>
    <lineage>
        <taxon>Viruses</taxon>
        <taxon>Duplodnaviria</taxon>
        <taxon>Heunggongvirae</taxon>
        <taxon>Uroviricota</taxon>
        <taxon>Caudoviricetes</taxon>
    </lineage>
</organism>
<protein>
    <submittedName>
        <fullName evidence="1">Protein involved in formate dehydrogenase formation</fullName>
    </submittedName>
</protein>
<name>A0A8S5S2H4_9CAUD</name>
<dbReference type="EMBL" id="BK032513">
    <property type="protein sequence ID" value="DAF45019.1"/>
    <property type="molecule type" value="Genomic_DNA"/>
</dbReference>